<name>A0A2A5SZ11_9GAMM</name>
<dbReference type="RefSeq" id="WP_158523783.1">
    <property type="nucleotide sequence ID" value="NZ_NBYY01000039.1"/>
</dbReference>
<proteinExistence type="predicted"/>
<evidence type="ECO:0000313" key="1">
    <source>
        <dbReference type="EMBL" id="PCS21163.1"/>
    </source>
</evidence>
<comment type="caution">
    <text evidence="1">The sequence shown here is derived from an EMBL/GenBank/DDBJ whole genome shotgun (WGS) entry which is preliminary data.</text>
</comment>
<evidence type="ECO:0000313" key="2">
    <source>
        <dbReference type="Proteomes" id="UP000219020"/>
    </source>
</evidence>
<organism evidence="1 2">
    <name type="scientific">Candidatus Enterovibrio escicola</name>
    <dbReference type="NCBI Taxonomy" id="1927127"/>
    <lineage>
        <taxon>Bacteria</taxon>
        <taxon>Pseudomonadati</taxon>
        <taxon>Pseudomonadota</taxon>
        <taxon>Gammaproteobacteria</taxon>
        <taxon>Vibrionales</taxon>
        <taxon>Vibrionaceae</taxon>
        <taxon>Enterovibrio</taxon>
    </lineage>
</organism>
<reference evidence="2" key="1">
    <citation type="submission" date="2017-04" db="EMBL/GenBank/DDBJ databases">
        <title>Genome evolution of the luminous symbionts of deep sea anglerfish.</title>
        <authorList>
            <person name="Hendry T.A."/>
        </authorList>
    </citation>
    <scope>NUCLEOTIDE SEQUENCE [LARGE SCALE GENOMIC DNA]</scope>
</reference>
<dbReference type="Proteomes" id="UP000219020">
    <property type="component" value="Unassembled WGS sequence"/>
</dbReference>
<sequence>MNNSDAVFSDINDFYQNFLLAWKKPLISSDFKQRNKPFRLSVSEVMTIVIAFH</sequence>
<dbReference type="GeneID" id="95972768"/>
<keyword evidence="2" id="KW-1185">Reference proteome</keyword>
<dbReference type="AlphaFoldDB" id="A0A2A5SZ11"/>
<protein>
    <submittedName>
        <fullName evidence="1">Mobile element protein</fullName>
    </submittedName>
</protein>
<dbReference type="EMBL" id="NBYY01000039">
    <property type="protein sequence ID" value="PCS21163.1"/>
    <property type="molecule type" value="Genomic_DNA"/>
</dbReference>
<gene>
    <name evidence="1" type="ORF">BTN49_3310</name>
</gene>
<accession>A0A2A5SZ11</accession>